<dbReference type="RefSeq" id="WP_379981334.1">
    <property type="nucleotide sequence ID" value="NZ_JBHSFV010000012.1"/>
</dbReference>
<reference evidence="2" key="1">
    <citation type="journal article" date="2019" name="Int. J. Syst. Evol. Microbiol.">
        <title>The Global Catalogue of Microorganisms (GCM) 10K type strain sequencing project: providing services to taxonomists for standard genome sequencing and annotation.</title>
        <authorList>
            <consortium name="The Broad Institute Genomics Platform"/>
            <consortium name="The Broad Institute Genome Sequencing Center for Infectious Disease"/>
            <person name="Wu L."/>
            <person name="Ma J."/>
        </authorList>
    </citation>
    <scope>NUCLEOTIDE SEQUENCE [LARGE SCALE GENOMIC DNA]</scope>
    <source>
        <strain evidence="2">YJ-61-S</strain>
    </source>
</reference>
<dbReference type="Proteomes" id="UP001596043">
    <property type="component" value="Unassembled WGS sequence"/>
</dbReference>
<dbReference type="EMBL" id="JBHSFV010000012">
    <property type="protein sequence ID" value="MFC4635779.1"/>
    <property type="molecule type" value="Genomic_DNA"/>
</dbReference>
<proteinExistence type="predicted"/>
<protein>
    <submittedName>
        <fullName evidence="1">Uncharacterized protein</fullName>
    </submittedName>
</protein>
<sequence length="218" mass="25232">MKSKILILYILLFCSGCKTTFENFNKKSEKNQLEFIANNLHGLTGSNLGNFIYQLQLENVDFLKYNLLFKEKLQNSQFAYDFYILTDLLIQYPENKIYLESILSSNTSIWDSGNWGDKLWEIISDNNLEVSSSNYYSVNEGIKNYDFTEFLSEKIANDELGTNPLLMINYDIVDYENGKLIETIDTLNIKQIDYLPKSKSIPVFGKRGKDGKIDILTK</sequence>
<comment type="caution">
    <text evidence="1">The sequence shown here is derived from an EMBL/GenBank/DDBJ whole genome shotgun (WGS) entry which is preliminary data.</text>
</comment>
<organism evidence="1 2">
    <name type="scientific">Dokdonia ponticola</name>
    <dbReference type="NCBI Taxonomy" id="2041041"/>
    <lineage>
        <taxon>Bacteria</taxon>
        <taxon>Pseudomonadati</taxon>
        <taxon>Bacteroidota</taxon>
        <taxon>Flavobacteriia</taxon>
        <taxon>Flavobacteriales</taxon>
        <taxon>Flavobacteriaceae</taxon>
        <taxon>Dokdonia</taxon>
    </lineage>
</organism>
<evidence type="ECO:0000313" key="2">
    <source>
        <dbReference type="Proteomes" id="UP001596043"/>
    </source>
</evidence>
<accession>A0ABV9I2V2</accession>
<evidence type="ECO:0000313" key="1">
    <source>
        <dbReference type="EMBL" id="MFC4635779.1"/>
    </source>
</evidence>
<name>A0ABV9I2V2_9FLAO</name>
<keyword evidence="2" id="KW-1185">Reference proteome</keyword>
<gene>
    <name evidence="1" type="ORF">ACFO3O_17850</name>
</gene>